<dbReference type="STRING" id="109895.A0A507EAX8"/>
<dbReference type="SMART" id="SM01166">
    <property type="entry name" value="DUF1899"/>
    <property type="match status" value="2"/>
</dbReference>
<evidence type="ECO:0000256" key="1">
    <source>
        <dbReference type="ARBA" id="ARBA00004496"/>
    </source>
</evidence>
<keyword evidence="5 8" id="KW-0677">Repeat</keyword>
<dbReference type="InterPro" id="IPR036322">
    <property type="entry name" value="WD40_repeat_dom_sf"/>
</dbReference>
<dbReference type="EMBL" id="QEAQ01000011">
    <property type="protein sequence ID" value="TPX60891.1"/>
    <property type="molecule type" value="Genomic_DNA"/>
</dbReference>
<name>A0A507EAX8_9FUNG</name>
<comment type="similarity">
    <text evidence="2 8">Belongs to the WD repeat coronin family.</text>
</comment>
<keyword evidence="4 7" id="KW-0853">WD repeat</keyword>
<accession>A0A507EAX8</accession>
<feature type="repeat" description="WD" evidence="7">
    <location>
        <begin position="129"/>
        <end position="170"/>
    </location>
</feature>
<protein>
    <recommendedName>
        <fullName evidence="8">Coronin</fullName>
    </recommendedName>
</protein>
<dbReference type="PROSITE" id="PS50082">
    <property type="entry name" value="WD_REPEATS_2"/>
    <property type="match status" value="1"/>
</dbReference>
<evidence type="ECO:0000256" key="4">
    <source>
        <dbReference type="ARBA" id="ARBA00022574"/>
    </source>
</evidence>
<evidence type="ECO:0000256" key="9">
    <source>
        <dbReference type="SAM" id="MobiDB-lite"/>
    </source>
</evidence>
<gene>
    <name evidence="11" type="ORF">PhCBS80983_g01502</name>
</gene>
<evidence type="ECO:0000256" key="5">
    <source>
        <dbReference type="ARBA" id="ARBA00022737"/>
    </source>
</evidence>
<dbReference type="InterPro" id="IPR001680">
    <property type="entry name" value="WD40_rpt"/>
</dbReference>
<evidence type="ECO:0000256" key="8">
    <source>
        <dbReference type="RuleBase" id="RU280818"/>
    </source>
</evidence>
<keyword evidence="3" id="KW-0963">Cytoplasm</keyword>
<dbReference type="GO" id="GO:0005737">
    <property type="term" value="C:cytoplasm"/>
    <property type="evidence" value="ECO:0007669"/>
    <property type="project" value="UniProtKB-SubCell"/>
</dbReference>
<evidence type="ECO:0000259" key="10">
    <source>
        <dbReference type="SMART" id="SM01166"/>
    </source>
</evidence>
<dbReference type="SMART" id="SM01167">
    <property type="entry name" value="DUF1900"/>
    <property type="match status" value="2"/>
</dbReference>
<comment type="caution">
    <text evidence="11">The sequence shown here is derived from an EMBL/GenBank/DDBJ whole genome shotgun (WGS) entry which is preliminary data.</text>
</comment>
<dbReference type="PANTHER" id="PTHR10856">
    <property type="entry name" value="CORONIN"/>
    <property type="match status" value="1"/>
</dbReference>
<keyword evidence="6" id="KW-0009">Actin-binding</keyword>
<organism evidence="11 12">
    <name type="scientific">Powellomyces hirtus</name>
    <dbReference type="NCBI Taxonomy" id="109895"/>
    <lineage>
        <taxon>Eukaryota</taxon>
        <taxon>Fungi</taxon>
        <taxon>Fungi incertae sedis</taxon>
        <taxon>Chytridiomycota</taxon>
        <taxon>Chytridiomycota incertae sedis</taxon>
        <taxon>Chytridiomycetes</taxon>
        <taxon>Spizellomycetales</taxon>
        <taxon>Powellomycetaceae</taxon>
        <taxon>Powellomyces</taxon>
    </lineage>
</organism>
<dbReference type="Pfam" id="PF00400">
    <property type="entry name" value="WD40"/>
    <property type="match status" value="3"/>
</dbReference>
<dbReference type="Pfam" id="PF08953">
    <property type="entry name" value="DUF1899"/>
    <property type="match status" value="2"/>
</dbReference>
<feature type="domain" description="DUF1899" evidence="10">
    <location>
        <begin position="468"/>
        <end position="530"/>
    </location>
</feature>
<evidence type="ECO:0000256" key="7">
    <source>
        <dbReference type="PROSITE-ProRule" id="PRU00221"/>
    </source>
</evidence>
<dbReference type="AlphaFoldDB" id="A0A507EAX8"/>
<dbReference type="GO" id="GO:0003779">
    <property type="term" value="F:actin binding"/>
    <property type="evidence" value="ECO:0007669"/>
    <property type="project" value="UniProtKB-KW"/>
</dbReference>
<evidence type="ECO:0000256" key="6">
    <source>
        <dbReference type="ARBA" id="ARBA00023203"/>
    </source>
</evidence>
<dbReference type="Gene3D" id="2.130.10.10">
    <property type="entry name" value="YVTN repeat-like/Quinoprotein amine dehydrogenase"/>
    <property type="match status" value="2"/>
</dbReference>
<dbReference type="SMART" id="SM00320">
    <property type="entry name" value="WD40"/>
    <property type="match status" value="7"/>
</dbReference>
<dbReference type="Proteomes" id="UP000318582">
    <property type="component" value="Unassembled WGS sequence"/>
</dbReference>
<reference evidence="11 12" key="1">
    <citation type="journal article" date="2019" name="Sci. Rep.">
        <title>Comparative genomics of chytrid fungi reveal insights into the obligate biotrophic and pathogenic lifestyle of Synchytrium endobioticum.</title>
        <authorList>
            <person name="van de Vossenberg B.T.L.H."/>
            <person name="Warris S."/>
            <person name="Nguyen H.D.T."/>
            <person name="van Gent-Pelzer M.P.E."/>
            <person name="Joly D.L."/>
            <person name="van de Geest H.C."/>
            <person name="Bonants P.J.M."/>
            <person name="Smith D.S."/>
            <person name="Levesque C.A."/>
            <person name="van der Lee T.A.J."/>
        </authorList>
    </citation>
    <scope>NUCLEOTIDE SEQUENCE [LARGE SCALE GENOMIC DNA]</scope>
    <source>
        <strain evidence="11 12">CBS 809.83</strain>
    </source>
</reference>
<evidence type="ECO:0000256" key="2">
    <source>
        <dbReference type="ARBA" id="ARBA00009482"/>
    </source>
</evidence>
<dbReference type="InterPro" id="IPR015505">
    <property type="entry name" value="Coronin"/>
</dbReference>
<feature type="region of interest" description="Disordered" evidence="9">
    <location>
        <begin position="898"/>
        <end position="921"/>
    </location>
</feature>
<proteinExistence type="inferred from homology"/>
<dbReference type="PANTHER" id="PTHR10856:SF20">
    <property type="entry name" value="CORONIN-7"/>
    <property type="match status" value="1"/>
</dbReference>
<comment type="subcellular location">
    <subcellularLocation>
        <location evidence="1">Cytoplasm</location>
    </subcellularLocation>
</comment>
<feature type="domain" description="DUF1899" evidence="10">
    <location>
        <begin position="3"/>
        <end position="67"/>
    </location>
</feature>
<dbReference type="SUPFAM" id="SSF50978">
    <property type="entry name" value="WD40 repeat-like"/>
    <property type="match status" value="2"/>
</dbReference>
<dbReference type="Pfam" id="PF16300">
    <property type="entry name" value="WD40_4"/>
    <property type="match status" value="2"/>
</dbReference>
<dbReference type="InterPro" id="IPR015943">
    <property type="entry name" value="WD40/YVTN_repeat-like_dom_sf"/>
</dbReference>
<keyword evidence="12" id="KW-1185">Reference proteome</keyword>
<sequence>MKRFQNISKYRNAVLSAAKREEWYSFSPSQLNVSGDQIPIHASGHSVAFRSGVAGNTVGIQSLSKTGRSAPGAPHIHIGAHVCSLQFSPWNTSGEFDTLAVGGDEGTVKLFDLPWETDNATFISPSWTQTCHDRRVEDLVFHPSAGGILTTAGGSHIKVWDVSRNDPVFTLADVGEVAQSISWKESGSLLASASKDNLLRMFDPRQGVAPIASGQAHTGIKASKVIWIGNTDLLFTTGFSQRRDREYGLWDSRNLSKPIILNKVDTSPGVITPLYDSDTAMMFLVGKGDSRINWIELQTEGTPSVTPGVLAYSSGSVVSGATLVPKAALNVMDCEVARLLTVASDGSAIIPVTVVVPRKSHADFHADIFPETLSGNPRMDVSKWLEGGNVIPERISLDPKLKTASTEEMGRSASTPSASPATAIRSNVPLASTSQARELVSPVTVQIRAQDQMKASPPASPRAAPKFALPKASSYRFVTGKSQSVYEDLKGLSTSVPSESSALEVNGSLLAFPLTGPGGRIGIWPVNKPGRLPVTIPAIVCGSDLMDFQWNPFDHSALVTVTDDGKVRIWNIPSEGLTSHVGEPVVSFTAHTNRATISLFHPTIRDLLLTASPEQGSPTVKLWNARTQKEILTITHPDMILGCGFSWDGTKLATVCRDKLIRVFDLHDGMELQKGPSHEGIKACRVIWLKDGNVLTVGFARGSQREIRVYDSGDLSTPLHSTTIDTSPSLLMPLYDPDTAILYLSGRGESYTMMFEITDSGPQYLTRFDSAGTQQGLMFLPKTACDVRLIEIAKGYRITQTSIETVSFTVPRLKKEYFQDDIYPPTRDVSRPLLDVDQWMQREKASPAYVDLAPPDMTPLSQAPQEIKEQPRAVVLDREQTEAEIKAAGLKLMFEQAREAGAEQSLPQDEVEGVDDDEWDD</sequence>
<evidence type="ECO:0000313" key="11">
    <source>
        <dbReference type="EMBL" id="TPX60891.1"/>
    </source>
</evidence>
<evidence type="ECO:0000313" key="12">
    <source>
        <dbReference type="Proteomes" id="UP000318582"/>
    </source>
</evidence>
<feature type="region of interest" description="Disordered" evidence="9">
    <location>
        <begin position="402"/>
        <end position="421"/>
    </location>
</feature>
<feature type="compositionally biased region" description="Low complexity" evidence="9">
    <location>
        <begin position="412"/>
        <end position="421"/>
    </location>
</feature>
<evidence type="ECO:0000256" key="3">
    <source>
        <dbReference type="ARBA" id="ARBA00022490"/>
    </source>
</evidence>
<dbReference type="InterPro" id="IPR015048">
    <property type="entry name" value="DUF1899"/>
</dbReference>
<feature type="compositionally biased region" description="Acidic residues" evidence="9">
    <location>
        <begin position="909"/>
        <end position="921"/>
    </location>
</feature>